<evidence type="ECO:0000256" key="9">
    <source>
        <dbReference type="ARBA" id="ARBA00022801"/>
    </source>
</evidence>
<reference evidence="21" key="1">
    <citation type="submission" date="2021-03" db="EMBL/GenBank/DDBJ databases">
        <authorList>
            <person name="Tagirdzhanova G."/>
        </authorList>
    </citation>
    <scope>NUCLEOTIDE SEQUENCE</scope>
</reference>
<evidence type="ECO:0000256" key="16">
    <source>
        <dbReference type="ARBA" id="ARBA00023180"/>
    </source>
</evidence>
<evidence type="ECO:0000256" key="7">
    <source>
        <dbReference type="ARBA" id="ARBA00022692"/>
    </source>
</evidence>
<comment type="caution">
    <text evidence="21">The sequence shown here is derived from an EMBL/GenBank/DDBJ whole genome shotgun (WGS) entry which is preliminary data.</text>
</comment>
<dbReference type="GO" id="GO:0004806">
    <property type="term" value="F:triacylglycerol lipase activity"/>
    <property type="evidence" value="ECO:0007669"/>
    <property type="project" value="UniProtKB-EC"/>
</dbReference>
<sequence length="577" mass="62915">MRLLVIAALITTGHAFWSKSASTLPALNEITPSSDKFTLRHVVGYSPEVKLHDVNPLAVQAAALKTNKDGIEDSAGPYTVKSSTTKIERLQKRTIPDIQDLLSEARYFGRAAVLPQSAWTLDEIPGPRVKDKATVLALALMAANAYAIDRNEADWFDATLPFNHSLSFGWKGDSLRGHVFANEDNSTIVMSIKGTSAAVFDGLETTTNDKVNDNLFFSCCCGQGGQFLWTQVCSCMTSSYTCNQTCLVTALKQPNRYYSQAIELYGNVTEVYPDSNVWLTGHSLGGATASLLGLTFGLPVVTFEAVPEALPAARLGLPVPPGTRIGTHQKRQYTGAYHFGHNADPVFMGTCNGVAFCTVGGYAMQSQCHTGNKCTYDTIGDKRWRQSLFSHGIKNCIRDVYSVYDDLPECEHDSECVDCAIWKFYKSNHTDTTTTKPQPTSISATRTRTETCKTPGWWGCRDGSTTTTPVRTSTTTVITETCVSYGWFGRCLDAEPTTRTITTTIPITPTTTDGTSICKTPGWWGCDDEDLDTTTRSTSMGIPTNTVCETPGLFWGCEDRTNTAVAHEITTAPHLGL</sequence>
<comment type="function">
    <text evidence="17">Lipase which is essential for lysis of subvacuolar cytoplasm to vacuole targeted bodies and intravacuolar autophagic bodies. Involved in the lysis of intravacuolar multivesicular body (MVB) vesicles. The intravacuolar membrane disintegration by ATG15 is critical to life span extension.</text>
</comment>
<dbReference type="EC" id="3.1.1.3" evidence="6"/>
<dbReference type="GO" id="GO:0046461">
    <property type="term" value="P:neutral lipid catabolic process"/>
    <property type="evidence" value="ECO:0007669"/>
    <property type="project" value="TreeGrafter"/>
</dbReference>
<evidence type="ECO:0000256" key="11">
    <source>
        <dbReference type="ARBA" id="ARBA00022968"/>
    </source>
</evidence>
<dbReference type="InterPro" id="IPR050805">
    <property type="entry name" value="ATG15_Lipase"/>
</dbReference>
<dbReference type="PANTHER" id="PTHR47175">
    <property type="entry name" value="LIPASE ATG15-RELATED"/>
    <property type="match status" value="1"/>
</dbReference>
<evidence type="ECO:0000256" key="2">
    <source>
        <dbReference type="ARBA" id="ARBA00004270"/>
    </source>
</evidence>
<comment type="subcellular location">
    <subcellularLocation>
        <location evidence="3">Endosome</location>
        <location evidence="3">Multivesicular body membrane</location>
        <topology evidence="3">Single-pass type II membrane protein</topology>
    </subcellularLocation>
    <subcellularLocation>
        <location evidence="2">Prevacuolar compartment membrane</location>
        <topology evidence="2">Single-pass type II membrane protein</topology>
    </subcellularLocation>
</comment>
<dbReference type="InterPro" id="IPR002921">
    <property type="entry name" value="Fungal_lipase-type"/>
</dbReference>
<dbReference type="FunFam" id="3.40.50.1820:FF:000129">
    <property type="entry name" value="Autophagy related lipase Atg15, putative"/>
    <property type="match status" value="1"/>
</dbReference>
<evidence type="ECO:0000256" key="13">
    <source>
        <dbReference type="ARBA" id="ARBA00023006"/>
    </source>
</evidence>
<keyword evidence="16" id="KW-0325">Glycoprotein</keyword>
<comment type="similarity">
    <text evidence="4">Belongs to the AB hydrolase superfamily. Lipase family.</text>
</comment>
<feature type="domain" description="Fungal lipase-type" evidence="20">
    <location>
        <begin position="241"/>
        <end position="294"/>
    </location>
</feature>
<evidence type="ECO:0000256" key="19">
    <source>
        <dbReference type="SAM" id="SignalP"/>
    </source>
</evidence>
<accession>A0A8H3EY58</accession>
<dbReference type="GO" id="GO:0032585">
    <property type="term" value="C:multivesicular body membrane"/>
    <property type="evidence" value="ECO:0007669"/>
    <property type="project" value="UniProtKB-SubCell"/>
</dbReference>
<evidence type="ECO:0000256" key="6">
    <source>
        <dbReference type="ARBA" id="ARBA00013279"/>
    </source>
</evidence>
<evidence type="ECO:0000256" key="8">
    <source>
        <dbReference type="ARBA" id="ARBA00022753"/>
    </source>
</evidence>
<evidence type="ECO:0000259" key="20">
    <source>
        <dbReference type="Pfam" id="PF01764"/>
    </source>
</evidence>
<keyword evidence="8" id="KW-0967">Endosome</keyword>
<dbReference type="OrthoDB" id="58570at2759"/>
<dbReference type="SUPFAM" id="SSF53474">
    <property type="entry name" value="alpha/beta-Hydrolases"/>
    <property type="match status" value="1"/>
</dbReference>
<dbReference type="InterPro" id="IPR029058">
    <property type="entry name" value="AB_hydrolase_fold"/>
</dbReference>
<dbReference type="GO" id="GO:0004620">
    <property type="term" value="F:phospholipase activity"/>
    <property type="evidence" value="ECO:0007669"/>
    <property type="project" value="TreeGrafter"/>
</dbReference>
<dbReference type="GO" id="GO:0006660">
    <property type="term" value="P:phosphatidylserine catabolic process"/>
    <property type="evidence" value="ECO:0007669"/>
    <property type="project" value="TreeGrafter"/>
</dbReference>
<keyword evidence="13" id="KW-0072">Autophagy</keyword>
<evidence type="ECO:0000256" key="5">
    <source>
        <dbReference type="ARBA" id="ARBA00011137"/>
    </source>
</evidence>
<keyword evidence="9" id="KW-0378">Hydrolase</keyword>
<comment type="subunit">
    <text evidence="5">Binds to both phosphatidylinositol (PI) and phosphatidylinositol 3,5-bisphosphate (PIP2).</text>
</comment>
<dbReference type="Gene3D" id="3.40.50.1820">
    <property type="entry name" value="alpha/beta hydrolase"/>
    <property type="match status" value="1"/>
</dbReference>
<keyword evidence="12" id="KW-1133">Transmembrane helix</keyword>
<feature type="signal peptide" evidence="19">
    <location>
        <begin position="1"/>
        <end position="15"/>
    </location>
</feature>
<dbReference type="Pfam" id="PF01764">
    <property type="entry name" value="Lipase_3"/>
    <property type="match status" value="1"/>
</dbReference>
<evidence type="ECO:0000313" key="22">
    <source>
        <dbReference type="Proteomes" id="UP000664169"/>
    </source>
</evidence>
<dbReference type="AlphaFoldDB" id="A0A8H3EY58"/>
<protein>
    <recommendedName>
        <fullName evidence="6">triacylglycerol lipase</fullName>
        <ecNumber evidence="6">3.1.1.3</ecNumber>
    </recommendedName>
    <alternativeName>
        <fullName evidence="18">Autophagy-related protein 15</fullName>
    </alternativeName>
</protein>
<proteinExistence type="inferred from homology"/>
<evidence type="ECO:0000256" key="10">
    <source>
        <dbReference type="ARBA" id="ARBA00022963"/>
    </source>
</evidence>
<dbReference type="PANTHER" id="PTHR47175:SF2">
    <property type="entry name" value="LIPASE ATG15-RELATED"/>
    <property type="match status" value="1"/>
</dbReference>
<evidence type="ECO:0000256" key="4">
    <source>
        <dbReference type="ARBA" id="ARBA00010701"/>
    </source>
</evidence>
<evidence type="ECO:0000256" key="1">
    <source>
        <dbReference type="ARBA" id="ARBA00001024"/>
    </source>
</evidence>
<comment type="catalytic activity">
    <reaction evidence="1">
        <text>a triacylglycerol + H2O = a diacylglycerol + a fatty acid + H(+)</text>
        <dbReference type="Rhea" id="RHEA:12044"/>
        <dbReference type="ChEBI" id="CHEBI:15377"/>
        <dbReference type="ChEBI" id="CHEBI:15378"/>
        <dbReference type="ChEBI" id="CHEBI:17855"/>
        <dbReference type="ChEBI" id="CHEBI:18035"/>
        <dbReference type="ChEBI" id="CHEBI:28868"/>
        <dbReference type="EC" id="3.1.1.3"/>
    </reaction>
</comment>
<evidence type="ECO:0000256" key="17">
    <source>
        <dbReference type="ARBA" id="ARBA00024663"/>
    </source>
</evidence>
<gene>
    <name evidence="21" type="ORF">GOMPHAMPRED_000830</name>
</gene>
<evidence type="ECO:0000256" key="14">
    <source>
        <dbReference type="ARBA" id="ARBA00023098"/>
    </source>
</evidence>
<dbReference type="Proteomes" id="UP000664169">
    <property type="component" value="Unassembled WGS sequence"/>
</dbReference>
<keyword evidence="11" id="KW-0735">Signal-anchor</keyword>
<evidence type="ECO:0000256" key="18">
    <source>
        <dbReference type="ARBA" id="ARBA00029828"/>
    </source>
</evidence>
<keyword evidence="15" id="KW-0472">Membrane</keyword>
<keyword evidence="19" id="KW-0732">Signal</keyword>
<evidence type="ECO:0000313" key="21">
    <source>
        <dbReference type="EMBL" id="CAF9915701.1"/>
    </source>
</evidence>
<organism evidence="21 22">
    <name type="scientific">Gomphillus americanus</name>
    <dbReference type="NCBI Taxonomy" id="1940652"/>
    <lineage>
        <taxon>Eukaryota</taxon>
        <taxon>Fungi</taxon>
        <taxon>Dikarya</taxon>
        <taxon>Ascomycota</taxon>
        <taxon>Pezizomycotina</taxon>
        <taxon>Lecanoromycetes</taxon>
        <taxon>OSLEUM clade</taxon>
        <taxon>Ostropomycetidae</taxon>
        <taxon>Ostropales</taxon>
        <taxon>Graphidaceae</taxon>
        <taxon>Gomphilloideae</taxon>
        <taxon>Gomphillus</taxon>
    </lineage>
</organism>
<keyword evidence="14" id="KW-0443">Lipid metabolism</keyword>
<dbReference type="GO" id="GO:0034727">
    <property type="term" value="P:piecemeal microautophagy of the nucleus"/>
    <property type="evidence" value="ECO:0007669"/>
    <property type="project" value="TreeGrafter"/>
</dbReference>
<dbReference type="GO" id="GO:0034496">
    <property type="term" value="P:multivesicular body membrane disassembly"/>
    <property type="evidence" value="ECO:0007669"/>
    <property type="project" value="TreeGrafter"/>
</dbReference>
<evidence type="ECO:0000256" key="3">
    <source>
        <dbReference type="ARBA" id="ARBA00004343"/>
    </source>
</evidence>
<evidence type="ECO:0000256" key="12">
    <source>
        <dbReference type="ARBA" id="ARBA00022989"/>
    </source>
</evidence>
<dbReference type="EMBL" id="CAJPDQ010000010">
    <property type="protein sequence ID" value="CAF9915701.1"/>
    <property type="molecule type" value="Genomic_DNA"/>
</dbReference>
<dbReference type="CDD" id="cd00519">
    <property type="entry name" value="Lipase_3"/>
    <property type="match status" value="1"/>
</dbReference>
<keyword evidence="10" id="KW-0442">Lipid degradation</keyword>
<dbReference type="GO" id="GO:0005775">
    <property type="term" value="C:vacuolar lumen"/>
    <property type="evidence" value="ECO:0007669"/>
    <property type="project" value="TreeGrafter"/>
</dbReference>
<evidence type="ECO:0000256" key="15">
    <source>
        <dbReference type="ARBA" id="ARBA00023136"/>
    </source>
</evidence>
<keyword evidence="22" id="KW-1185">Reference proteome</keyword>
<feature type="chain" id="PRO_5034369205" description="triacylglycerol lipase" evidence="19">
    <location>
        <begin position="16"/>
        <end position="577"/>
    </location>
</feature>
<name>A0A8H3EY58_9LECA</name>
<keyword evidence="7" id="KW-0812">Transmembrane</keyword>